<gene>
    <name evidence="1" type="ORF">HMPREF1065_02871</name>
</gene>
<protein>
    <submittedName>
        <fullName evidence="1">Uncharacterized protein</fullName>
    </submittedName>
</protein>
<feature type="non-terminal residue" evidence="1">
    <location>
        <position position="34"/>
    </location>
</feature>
<reference evidence="1 2" key="1">
    <citation type="submission" date="2012-02" db="EMBL/GenBank/DDBJ databases">
        <title>The Genome Sequence of Bacteroides dorei CL03T12C01.</title>
        <authorList>
            <consortium name="The Broad Institute Genome Sequencing Platform"/>
            <person name="Earl A."/>
            <person name="Ward D."/>
            <person name="Feldgarden M."/>
            <person name="Gevers D."/>
            <person name="Zitomersky N.L."/>
            <person name="Coyne M.J."/>
            <person name="Comstock L.E."/>
            <person name="Young S.K."/>
            <person name="Zeng Q."/>
            <person name="Gargeya S."/>
            <person name="Fitzgerald M."/>
            <person name="Haas B."/>
            <person name="Abouelleil A."/>
            <person name="Alvarado L."/>
            <person name="Arachchi H.M."/>
            <person name="Berlin A."/>
            <person name="Chapman S.B."/>
            <person name="Gearin G."/>
            <person name="Goldberg J."/>
            <person name="Griggs A."/>
            <person name="Gujja S."/>
            <person name="Hansen M."/>
            <person name="Heiman D."/>
            <person name="Howarth C."/>
            <person name="Larimer J."/>
            <person name="Lui A."/>
            <person name="MacDonald P.J.P."/>
            <person name="McCowen C."/>
            <person name="Montmayeur A."/>
            <person name="Murphy C."/>
            <person name="Neiman D."/>
            <person name="Pearson M."/>
            <person name="Priest M."/>
            <person name="Roberts A."/>
            <person name="Saif S."/>
            <person name="Shea T."/>
            <person name="Sisk P."/>
            <person name="Stolte C."/>
            <person name="Sykes S."/>
            <person name="Wortman J."/>
            <person name="Nusbaum C."/>
            <person name="Birren B."/>
        </authorList>
    </citation>
    <scope>NUCLEOTIDE SEQUENCE [LARGE SCALE GENOMIC DNA]</scope>
    <source>
        <strain evidence="1 2">CL03T12C01</strain>
    </source>
</reference>
<organism evidence="1 2">
    <name type="scientific">Phocaeicola dorei CL03T12C01</name>
    <dbReference type="NCBI Taxonomy" id="997877"/>
    <lineage>
        <taxon>Bacteria</taxon>
        <taxon>Pseudomonadati</taxon>
        <taxon>Bacteroidota</taxon>
        <taxon>Bacteroidia</taxon>
        <taxon>Bacteroidales</taxon>
        <taxon>Bacteroidaceae</taxon>
        <taxon>Phocaeicola</taxon>
    </lineage>
</organism>
<dbReference type="EMBL" id="AGXI01000018">
    <property type="protein sequence ID" value="EIY36401.1"/>
    <property type="molecule type" value="Genomic_DNA"/>
</dbReference>
<dbReference type="AlphaFoldDB" id="I9R277"/>
<dbReference type="HOGENOM" id="CLU_3378236_0_0_10"/>
<sequence>MFLRRIALVFVVTHFQSLNEFIAGVTGHNHFINQ</sequence>
<accession>I9R277</accession>
<dbReference type="Proteomes" id="UP000004019">
    <property type="component" value="Unassembled WGS sequence"/>
</dbReference>
<comment type="caution">
    <text evidence="1">The sequence shown here is derived from an EMBL/GenBank/DDBJ whole genome shotgun (WGS) entry which is preliminary data.</text>
</comment>
<proteinExistence type="predicted"/>
<name>I9R277_9BACT</name>
<evidence type="ECO:0000313" key="1">
    <source>
        <dbReference type="EMBL" id="EIY36401.1"/>
    </source>
</evidence>
<evidence type="ECO:0000313" key="2">
    <source>
        <dbReference type="Proteomes" id="UP000004019"/>
    </source>
</evidence>